<comment type="caution">
    <text evidence="9">The sequence shown here is derived from an EMBL/GenBank/DDBJ whole genome shotgun (WGS) entry which is preliminary data.</text>
</comment>
<dbReference type="RefSeq" id="WP_263036490.1">
    <property type="nucleotide sequence ID" value="NZ_JAOTPL010000001.1"/>
</dbReference>
<dbReference type="SMART" id="SM00387">
    <property type="entry name" value="HATPase_c"/>
    <property type="match status" value="1"/>
</dbReference>
<evidence type="ECO:0000256" key="2">
    <source>
        <dbReference type="ARBA" id="ARBA00012438"/>
    </source>
</evidence>
<keyword evidence="5 9" id="KW-0418">Kinase</keyword>
<keyword evidence="7" id="KW-0812">Transmembrane</keyword>
<dbReference type="InterPro" id="IPR050351">
    <property type="entry name" value="BphY/WalK/GraS-like"/>
</dbReference>
<dbReference type="EMBL" id="JAOTPL010000001">
    <property type="protein sequence ID" value="MCU7693002.1"/>
    <property type="molecule type" value="Genomic_DNA"/>
</dbReference>
<dbReference type="PANTHER" id="PTHR45453">
    <property type="entry name" value="PHOSPHATE REGULON SENSOR PROTEIN PHOR"/>
    <property type="match status" value="1"/>
</dbReference>
<dbReference type="FunFam" id="3.30.565.10:FF:000006">
    <property type="entry name" value="Sensor histidine kinase WalK"/>
    <property type="match status" value="1"/>
</dbReference>
<gene>
    <name evidence="9" type="ORF">OD355_00570</name>
</gene>
<evidence type="ECO:0000313" key="10">
    <source>
        <dbReference type="Proteomes" id="UP001209317"/>
    </source>
</evidence>
<feature type="transmembrane region" description="Helical" evidence="7">
    <location>
        <begin position="143"/>
        <end position="162"/>
    </location>
</feature>
<dbReference type="GO" id="GO:0016036">
    <property type="term" value="P:cellular response to phosphate starvation"/>
    <property type="evidence" value="ECO:0007669"/>
    <property type="project" value="TreeGrafter"/>
</dbReference>
<evidence type="ECO:0000256" key="6">
    <source>
        <dbReference type="ARBA" id="ARBA00023012"/>
    </source>
</evidence>
<evidence type="ECO:0000256" key="4">
    <source>
        <dbReference type="ARBA" id="ARBA00022679"/>
    </source>
</evidence>
<dbReference type="PRINTS" id="PR00344">
    <property type="entry name" value="BCTRLSENSOR"/>
</dbReference>
<keyword evidence="6" id="KW-0902">Two-component regulatory system</keyword>
<name>A0AAE3INN3_9BACT</name>
<dbReference type="InterPro" id="IPR003594">
    <property type="entry name" value="HATPase_dom"/>
</dbReference>
<dbReference type="SUPFAM" id="SSF47384">
    <property type="entry name" value="Homodimeric domain of signal transducing histidine kinase"/>
    <property type="match status" value="1"/>
</dbReference>
<dbReference type="InterPro" id="IPR003661">
    <property type="entry name" value="HisK_dim/P_dom"/>
</dbReference>
<dbReference type="Proteomes" id="UP001209317">
    <property type="component" value="Unassembled WGS sequence"/>
</dbReference>
<dbReference type="InterPro" id="IPR004358">
    <property type="entry name" value="Sig_transdc_His_kin-like_C"/>
</dbReference>
<organism evidence="9 10">
    <name type="scientific">Haoranjiania flava</name>
    <dbReference type="NCBI Taxonomy" id="1856322"/>
    <lineage>
        <taxon>Bacteria</taxon>
        <taxon>Pseudomonadati</taxon>
        <taxon>Bacteroidota</taxon>
        <taxon>Chitinophagia</taxon>
        <taxon>Chitinophagales</taxon>
        <taxon>Chitinophagaceae</taxon>
        <taxon>Haoranjiania</taxon>
    </lineage>
</organism>
<proteinExistence type="predicted"/>
<dbReference type="PANTHER" id="PTHR45453:SF1">
    <property type="entry name" value="PHOSPHATE REGULON SENSOR PROTEIN PHOR"/>
    <property type="match status" value="1"/>
</dbReference>
<evidence type="ECO:0000259" key="8">
    <source>
        <dbReference type="PROSITE" id="PS50109"/>
    </source>
</evidence>
<dbReference type="Pfam" id="PF02518">
    <property type="entry name" value="HATPase_c"/>
    <property type="match status" value="1"/>
</dbReference>
<keyword evidence="3" id="KW-0597">Phosphoprotein</keyword>
<dbReference type="GO" id="GO:0000155">
    <property type="term" value="F:phosphorelay sensor kinase activity"/>
    <property type="evidence" value="ECO:0007669"/>
    <property type="project" value="InterPro"/>
</dbReference>
<dbReference type="GO" id="GO:0004721">
    <property type="term" value="F:phosphoprotein phosphatase activity"/>
    <property type="evidence" value="ECO:0007669"/>
    <property type="project" value="TreeGrafter"/>
</dbReference>
<evidence type="ECO:0000256" key="5">
    <source>
        <dbReference type="ARBA" id="ARBA00022777"/>
    </source>
</evidence>
<dbReference type="Gene3D" id="1.10.287.130">
    <property type="match status" value="1"/>
</dbReference>
<comment type="catalytic activity">
    <reaction evidence="1">
        <text>ATP + protein L-histidine = ADP + protein N-phospho-L-histidine.</text>
        <dbReference type="EC" id="2.7.13.3"/>
    </reaction>
</comment>
<evidence type="ECO:0000256" key="1">
    <source>
        <dbReference type="ARBA" id="ARBA00000085"/>
    </source>
</evidence>
<accession>A0AAE3INN3</accession>
<reference evidence="9" key="1">
    <citation type="submission" date="2022-10" db="EMBL/GenBank/DDBJ databases">
        <authorList>
            <person name="Kim H.S."/>
            <person name="Kim J.-S."/>
            <person name="Suh M.K."/>
            <person name="Eom M.K."/>
            <person name="Lee J.-S."/>
        </authorList>
    </citation>
    <scope>NUCLEOTIDE SEQUENCE</scope>
    <source>
        <strain evidence="9">LIP-5</strain>
    </source>
</reference>
<evidence type="ECO:0000256" key="7">
    <source>
        <dbReference type="SAM" id="Phobius"/>
    </source>
</evidence>
<dbReference type="InterPro" id="IPR005467">
    <property type="entry name" value="His_kinase_dom"/>
</dbReference>
<dbReference type="InterPro" id="IPR036890">
    <property type="entry name" value="HATPase_C_sf"/>
</dbReference>
<dbReference type="PROSITE" id="PS50109">
    <property type="entry name" value="HIS_KIN"/>
    <property type="match status" value="1"/>
</dbReference>
<dbReference type="SMART" id="SM00388">
    <property type="entry name" value="HisKA"/>
    <property type="match status" value="1"/>
</dbReference>
<dbReference type="GO" id="GO:0005886">
    <property type="term" value="C:plasma membrane"/>
    <property type="evidence" value="ECO:0007669"/>
    <property type="project" value="TreeGrafter"/>
</dbReference>
<dbReference type="AlphaFoldDB" id="A0AAE3INN3"/>
<evidence type="ECO:0000256" key="3">
    <source>
        <dbReference type="ARBA" id="ARBA00022553"/>
    </source>
</evidence>
<dbReference type="EC" id="2.7.13.3" evidence="2"/>
<dbReference type="Gene3D" id="3.30.565.10">
    <property type="entry name" value="Histidine kinase-like ATPase, C-terminal domain"/>
    <property type="match status" value="1"/>
</dbReference>
<keyword evidence="7" id="KW-0472">Membrane</keyword>
<sequence>MRLNTKLALSILLSSLVIVLVFILLLPSFVEQIADRYTDANLRQQKKQVLNEIDKKGIDYYLDGEPNYGSYTMLKEEYISLEQVTGRAKADSIQILPRIFAEGDTSDYRILSHYFIHDNKTYLLEVGKEINSISEIYKPLQRVAFSILTALILATVLFNLLYTRYLLKPLNTIIATRLRHRKFPYKNLAGPVKTSTADFGYLDSSIMQLMDQVHTDFIREREFTSNASHELMTPISILKTKIENMLADEDLSEAQYRKLSEMMRTLNRLKKIVQSLLLISRIENDQYHRQDVVKPAELIEEVMEELSHRLEEKKLTLKVNLSKDVALHRLNKDLIFQMFYNLINNAVRYNKAQGSIEIYDRRVPGKYAVIVRDSGIGIEPDNLPYIFNRFKKYSATAQESYGLGLAIVKSIAQYHDAEITVDSAPGAGTTFTILFNQHIHL</sequence>
<dbReference type="InterPro" id="IPR036097">
    <property type="entry name" value="HisK_dim/P_sf"/>
</dbReference>
<keyword evidence="4" id="KW-0808">Transferase</keyword>
<protein>
    <recommendedName>
        <fullName evidence="2">histidine kinase</fullName>
        <ecNumber evidence="2">2.7.13.3</ecNumber>
    </recommendedName>
</protein>
<dbReference type="CDD" id="cd00082">
    <property type="entry name" value="HisKA"/>
    <property type="match status" value="1"/>
</dbReference>
<dbReference type="Pfam" id="PF00512">
    <property type="entry name" value="HisKA"/>
    <property type="match status" value="1"/>
</dbReference>
<evidence type="ECO:0000313" key="9">
    <source>
        <dbReference type="EMBL" id="MCU7693002.1"/>
    </source>
</evidence>
<dbReference type="SUPFAM" id="SSF55874">
    <property type="entry name" value="ATPase domain of HSP90 chaperone/DNA topoisomerase II/histidine kinase"/>
    <property type="match status" value="1"/>
</dbReference>
<keyword evidence="7" id="KW-1133">Transmembrane helix</keyword>
<feature type="domain" description="Histidine kinase" evidence="8">
    <location>
        <begin position="226"/>
        <end position="439"/>
    </location>
</feature>
<keyword evidence="10" id="KW-1185">Reference proteome</keyword>